<comment type="caution">
    <text evidence="7">The sequence shown here is derived from an EMBL/GenBank/DDBJ whole genome shotgun (WGS) entry which is preliminary data.</text>
</comment>
<name>A0ABV2WVI6_9NOCA</name>
<dbReference type="Proteomes" id="UP001550628">
    <property type="component" value="Unassembled WGS sequence"/>
</dbReference>
<dbReference type="InterPro" id="IPR036388">
    <property type="entry name" value="WH-like_DNA-bd_sf"/>
</dbReference>
<gene>
    <name evidence="7" type="ORF">ABZ510_23770</name>
</gene>
<dbReference type="InterPro" id="IPR001867">
    <property type="entry name" value="OmpR/PhoB-type_DNA-bd"/>
</dbReference>
<sequence>MREYLVLGALDVRQDGVPGDLGSPKQRAVLAALLLARGAVVSTDRLIDAVWGATPPAAALTSLQAYISNLRRALRCGAGRSPIERVSPGYRLDITGDRVDLIEFITHAHAARRATVDSDWAVALAESEAALALWRGPLLAEFADTEWVVVEAVALAESLTAVRDAHIGALLAHGDMAGALAEISVLRRDDPLRDRGVWLQMVALHRAGRTTEALDVHAGHVRALGAELGLDPGPELRELHSAILRHDPVIAAWPRTPNWAGATAVEAPESPAADPSPPRDAGVPVRPLVGREPECAALAAQFAADSSSTSRWVLLQGPAGIGKTRLAEEAARLADGAGERVVWVRCPDAEGIPAWWPMRQLCRAFDATASEVLSVPDGADADTARFVVYERLQHLVEEAAARGPLTVIVDDAQWADAMSLGFLTYLTGVLRNAPVCMIVTVREDEVDADVDRLRAALVRAHGLVIEVPRLATTEVATLVAAIAGEAITDSDARTLAHRTDGNPLFVSEYARLPRDQRLGQVVPSAVRSVLARRLAALEPEVLAVVAHAAVLGDEIDVSLLAEVMGRDEDTVMDCLDEAADERILVTSPVRGDTGFAHALLREEALATIRPLRRARMHARAAEVLLRLGIPDATRRRAAHLLSAVAVTDPVVVVEACRAAADEATAQWDSGNAAYWLESALRTYEAMAPAEQDVSARDGILIDLLESLSRAGRARSVLETVEARLDEAVRRGSTATVGRLAGALVRSGGGWPWMAPWGGPGRLHTVLAAAEGAVEGDAGSRARVLAALAIGHCYHPDASVPAGLLERAESLAGAVSDPEVTADVVLARLITYSGVADHVEESIAVAARLGALDHPQAPVDQVIADSVLTMALMAIGDMEATEEHLRRGILGSERLKLPILRAQLRWMELTLAVWRGEFALAAEHYQIAVAVHRETELYVADSGAIAMMALATEQGLLDDAAETGDLDPVTWAKAMAAEFGLNDVAMLLASGVASIAGRAGDTELAVAMVEAWLADERPMVWTSLAQAVLLGHVVADLGLVGYAQPLIDYLMPFKAMVATVGQVGCVGPVGLSIAQLLALVGRPEAARQILDDVAALAARTGGLPAAVRCRLLRAVPAPGGAARDAELRDVERVAAALGLTQVAERAREAVGVAPSHHQGFPK</sequence>
<evidence type="ECO:0000256" key="1">
    <source>
        <dbReference type="ARBA" id="ARBA00005820"/>
    </source>
</evidence>
<dbReference type="Gene3D" id="3.40.50.300">
    <property type="entry name" value="P-loop containing nucleotide triphosphate hydrolases"/>
    <property type="match status" value="1"/>
</dbReference>
<dbReference type="InterPro" id="IPR027417">
    <property type="entry name" value="P-loop_NTPase"/>
</dbReference>
<dbReference type="RefSeq" id="WP_356955874.1">
    <property type="nucleotide sequence ID" value="NZ_JBEYBD010000004.1"/>
</dbReference>
<dbReference type="Gene3D" id="1.10.10.10">
    <property type="entry name" value="Winged helix-like DNA-binding domain superfamily/Winged helix DNA-binding domain"/>
    <property type="match status" value="1"/>
</dbReference>
<dbReference type="SMART" id="SM00862">
    <property type="entry name" value="Trans_reg_C"/>
    <property type="match status" value="1"/>
</dbReference>
<keyword evidence="2" id="KW-0805">Transcription regulation</keyword>
<evidence type="ECO:0000256" key="2">
    <source>
        <dbReference type="ARBA" id="ARBA00023015"/>
    </source>
</evidence>
<dbReference type="InterPro" id="IPR011990">
    <property type="entry name" value="TPR-like_helical_dom_sf"/>
</dbReference>
<protein>
    <submittedName>
        <fullName evidence="7">BTAD domain-containing putative transcriptional regulator</fullName>
    </submittedName>
</protein>
<dbReference type="Pfam" id="PF00486">
    <property type="entry name" value="Trans_reg_C"/>
    <property type="match status" value="1"/>
</dbReference>
<evidence type="ECO:0000256" key="5">
    <source>
        <dbReference type="PROSITE-ProRule" id="PRU01091"/>
    </source>
</evidence>
<evidence type="ECO:0000256" key="3">
    <source>
        <dbReference type="ARBA" id="ARBA00023125"/>
    </source>
</evidence>
<dbReference type="SUPFAM" id="SSF52540">
    <property type="entry name" value="P-loop containing nucleoside triphosphate hydrolases"/>
    <property type="match status" value="1"/>
</dbReference>
<dbReference type="PANTHER" id="PTHR35807:SF1">
    <property type="entry name" value="TRANSCRIPTIONAL REGULATOR REDD"/>
    <property type="match status" value="1"/>
</dbReference>
<accession>A0ABV2WVI6</accession>
<evidence type="ECO:0000259" key="6">
    <source>
        <dbReference type="PROSITE" id="PS51755"/>
    </source>
</evidence>
<evidence type="ECO:0000313" key="8">
    <source>
        <dbReference type="Proteomes" id="UP001550628"/>
    </source>
</evidence>
<dbReference type="Pfam" id="PF03704">
    <property type="entry name" value="BTAD"/>
    <property type="match status" value="1"/>
</dbReference>
<dbReference type="PANTHER" id="PTHR35807">
    <property type="entry name" value="TRANSCRIPTIONAL REGULATOR REDD-RELATED"/>
    <property type="match status" value="1"/>
</dbReference>
<dbReference type="Pfam" id="PF13191">
    <property type="entry name" value="AAA_16"/>
    <property type="match status" value="1"/>
</dbReference>
<evidence type="ECO:0000256" key="4">
    <source>
        <dbReference type="ARBA" id="ARBA00023163"/>
    </source>
</evidence>
<dbReference type="SMART" id="SM01043">
    <property type="entry name" value="BTAD"/>
    <property type="match status" value="1"/>
</dbReference>
<dbReference type="Gene3D" id="1.25.40.10">
    <property type="entry name" value="Tetratricopeptide repeat domain"/>
    <property type="match status" value="1"/>
</dbReference>
<dbReference type="CDD" id="cd15831">
    <property type="entry name" value="BTAD"/>
    <property type="match status" value="1"/>
</dbReference>
<dbReference type="EMBL" id="JBEYBF010000018">
    <property type="protein sequence ID" value="MEU1954873.1"/>
    <property type="molecule type" value="Genomic_DNA"/>
</dbReference>
<dbReference type="PROSITE" id="PS51755">
    <property type="entry name" value="OMPR_PHOB"/>
    <property type="match status" value="1"/>
</dbReference>
<dbReference type="InterPro" id="IPR005158">
    <property type="entry name" value="BTAD"/>
</dbReference>
<dbReference type="SUPFAM" id="SSF46894">
    <property type="entry name" value="C-terminal effector domain of the bipartite response regulators"/>
    <property type="match status" value="1"/>
</dbReference>
<keyword evidence="4" id="KW-0804">Transcription</keyword>
<feature type="domain" description="OmpR/PhoB-type" evidence="6">
    <location>
        <begin position="1"/>
        <end position="94"/>
    </location>
</feature>
<feature type="DNA-binding region" description="OmpR/PhoB-type" evidence="5">
    <location>
        <begin position="1"/>
        <end position="94"/>
    </location>
</feature>
<reference evidence="7 8" key="1">
    <citation type="submission" date="2024-06" db="EMBL/GenBank/DDBJ databases">
        <title>The Natural Products Discovery Center: Release of the First 8490 Sequenced Strains for Exploring Actinobacteria Biosynthetic Diversity.</title>
        <authorList>
            <person name="Kalkreuter E."/>
            <person name="Kautsar S.A."/>
            <person name="Yang D."/>
            <person name="Bader C.D."/>
            <person name="Teijaro C.N."/>
            <person name="Fluegel L."/>
            <person name="Davis C.M."/>
            <person name="Simpson J.R."/>
            <person name="Lauterbach L."/>
            <person name="Steele A.D."/>
            <person name="Gui C."/>
            <person name="Meng S."/>
            <person name="Li G."/>
            <person name="Viehrig K."/>
            <person name="Ye F."/>
            <person name="Su P."/>
            <person name="Kiefer A.F."/>
            <person name="Nichols A."/>
            <person name="Cepeda A.J."/>
            <person name="Yan W."/>
            <person name="Fan B."/>
            <person name="Jiang Y."/>
            <person name="Adhikari A."/>
            <person name="Zheng C.-J."/>
            <person name="Schuster L."/>
            <person name="Cowan T.M."/>
            <person name="Smanski M.J."/>
            <person name="Chevrette M.G."/>
            <person name="De Carvalho L.P.S."/>
            <person name="Shen B."/>
        </authorList>
    </citation>
    <scope>NUCLEOTIDE SEQUENCE [LARGE SCALE GENOMIC DNA]</scope>
    <source>
        <strain evidence="7 8">NPDC019708</strain>
    </source>
</reference>
<organism evidence="7 8">
    <name type="scientific">Nocardia rhamnosiphila</name>
    <dbReference type="NCBI Taxonomy" id="426716"/>
    <lineage>
        <taxon>Bacteria</taxon>
        <taxon>Bacillati</taxon>
        <taxon>Actinomycetota</taxon>
        <taxon>Actinomycetes</taxon>
        <taxon>Mycobacteriales</taxon>
        <taxon>Nocardiaceae</taxon>
        <taxon>Nocardia</taxon>
    </lineage>
</organism>
<comment type="similarity">
    <text evidence="1">Belongs to the AfsR/DnrI/RedD regulatory family.</text>
</comment>
<dbReference type="InterPro" id="IPR051677">
    <property type="entry name" value="AfsR-DnrI-RedD_regulator"/>
</dbReference>
<dbReference type="SUPFAM" id="SSF48452">
    <property type="entry name" value="TPR-like"/>
    <property type="match status" value="1"/>
</dbReference>
<dbReference type="InterPro" id="IPR041664">
    <property type="entry name" value="AAA_16"/>
</dbReference>
<dbReference type="InterPro" id="IPR016032">
    <property type="entry name" value="Sig_transdc_resp-reg_C-effctor"/>
</dbReference>
<keyword evidence="3 5" id="KW-0238">DNA-binding</keyword>
<proteinExistence type="inferred from homology"/>
<evidence type="ECO:0000313" key="7">
    <source>
        <dbReference type="EMBL" id="MEU1954873.1"/>
    </source>
</evidence>
<keyword evidence="8" id="KW-1185">Reference proteome</keyword>